<gene>
    <name evidence="2" type="ORF">US40_C0011G0024</name>
</gene>
<feature type="compositionally biased region" description="Basic and acidic residues" evidence="1">
    <location>
        <begin position="62"/>
        <end position="74"/>
    </location>
</feature>
<dbReference type="EMBL" id="LBSV01000011">
    <property type="protein sequence ID" value="KKQ25139.1"/>
    <property type="molecule type" value="Genomic_DNA"/>
</dbReference>
<name>A0A0G0ILR2_9BACT</name>
<dbReference type="Proteomes" id="UP000034917">
    <property type="component" value="Unassembled WGS sequence"/>
</dbReference>
<feature type="region of interest" description="Disordered" evidence="1">
    <location>
        <begin position="38"/>
        <end position="85"/>
    </location>
</feature>
<sequence length="85" mass="9366">MNLNEALKITEIVIGSVAGLATMFFAGKVILKNLGLWHSSNSNQNSNNSSEPSVSMGSPQTDGRDKRPVGREVQRAGTRLRRRRR</sequence>
<evidence type="ECO:0000313" key="2">
    <source>
        <dbReference type="EMBL" id="KKQ25139.1"/>
    </source>
</evidence>
<feature type="compositionally biased region" description="Low complexity" evidence="1">
    <location>
        <begin position="39"/>
        <end position="58"/>
    </location>
</feature>
<accession>A0A0G0ILR2</accession>
<comment type="caution">
    <text evidence="2">The sequence shown here is derived from an EMBL/GenBank/DDBJ whole genome shotgun (WGS) entry which is preliminary data.</text>
</comment>
<evidence type="ECO:0000256" key="1">
    <source>
        <dbReference type="SAM" id="MobiDB-lite"/>
    </source>
</evidence>
<reference evidence="2 3" key="1">
    <citation type="journal article" date="2015" name="Nature">
        <title>rRNA introns, odd ribosomes, and small enigmatic genomes across a large radiation of phyla.</title>
        <authorList>
            <person name="Brown C.T."/>
            <person name="Hug L.A."/>
            <person name="Thomas B.C."/>
            <person name="Sharon I."/>
            <person name="Castelle C.J."/>
            <person name="Singh A."/>
            <person name="Wilkins M.J."/>
            <person name="Williams K.H."/>
            <person name="Banfield J.F."/>
        </authorList>
    </citation>
    <scope>NUCLEOTIDE SEQUENCE [LARGE SCALE GENOMIC DNA]</scope>
</reference>
<organism evidence="2 3">
    <name type="scientific">Candidatus Roizmanbacteria bacterium GW2011_GWC2_37_13</name>
    <dbReference type="NCBI Taxonomy" id="1618486"/>
    <lineage>
        <taxon>Bacteria</taxon>
        <taxon>Candidatus Roizmaniibacteriota</taxon>
    </lineage>
</organism>
<evidence type="ECO:0000313" key="3">
    <source>
        <dbReference type="Proteomes" id="UP000034917"/>
    </source>
</evidence>
<proteinExistence type="predicted"/>
<protein>
    <submittedName>
        <fullName evidence="2">Uncharacterized protein</fullName>
    </submittedName>
</protein>
<dbReference type="AlphaFoldDB" id="A0A0G0ILR2"/>